<dbReference type="Proteomes" id="UP001499979">
    <property type="component" value="Unassembled WGS sequence"/>
</dbReference>
<gene>
    <name evidence="2" type="ORF">GCM10009606_35180</name>
</gene>
<sequence length="206" mass="21476">MRRLLLLLVLAASTTLALAPPAHAGGPTSVLVTDPATGRVAALYFSDAAYAGLDRILADGERLAGEPGGLGAALNVTWLIHDVEPWRTQRVFLGAEGGPVVATYGTEAMRNAGDVVWTRPADGQALRNLVQGVLAGAPASAAPPPSASRPAADPVVRERVVTETAWWSLAGWRWAVVGLVAGAGAALLVTRRRTRDPEPRQVLIDA</sequence>
<feature type="signal peptide" evidence="1">
    <location>
        <begin position="1"/>
        <end position="24"/>
    </location>
</feature>
<protein>
    <submittedName>
        <fullName evidence="2">Uncharacterized protein</fullName>
    </submittedName>
</protein>
<evidence type="ECO:0000313" key="3">
    <source>
        <dbReference type="Proteomes" id="UP001499979"/>
    </source>
</evidence>
<reference evidence="3" key="1">
    <citation type="journal article" date="2019" name="Int. J. Syst. Evol. Microbiol.">
        <title>The Global Catalogue of Microorganisms (GCM) 10K type strain sequencing project: providing services to taxonomists for standard genome sequencing and annotation.</title>
        <authorList>
            <consortium name="The Broad Institute Genomics Platform"/>
            <consortium name="The Broad Institute Genome Sequencing Center for Infectious Disease"/>
            <person name="Wu L."/>
            <person name="Ma J."/>
        </authorList>
    </citation>
    <scope>NUCLEOTIDE SEQUENCE [LARGE SCALE GENOMIC DNA]</scope>
    <source>
        <strain evidence="3">JCM 11813</strain>
    </source>
</reference>
<feature type="chain" id="PRO_5045981396" evidence="1">
    <location>
        <begin position="25"/>
        <end position="206"/>
    </location>
</feature>
<organism evidence="2 3">
    <name type="scientific">Nocardioides aquiterrae</name>
    <dbReference type="NCBI Taxonomy" id="203799"/>
    <lineage>
        <taxon>Bacteria</taxon>
        <taxon>Bacillati</taxon>
        <taxon>Actinomycetota</taxon>
        <taxon>Actinomycetes</taxon>
        <taxon>Propionibacteriales</taxon>
        <taxon>Nocardioidaceae</taxon>
        <taxon>Nocardioides</taxon>
    </lineage>
</organism>
<dbReference type="EMBL" id="BAAAJE010000019">
    <property type="protein sequence ID" value="GAA1153783.1"/>
    <property type="molecule type" value="Genomic_DNA"/>
</dbReference>
<evidence type="ECO:0000256" key="1">
    <source>
        <dbReference type="SAM" id="SignalP"/>
    </source>
</evidence>
<proteinExistence type="predicted"/>
<name>A0ABP4F2X1_9ACTN</name>
<comment type="caution">
    <text evidence="2">The sequence shown here is derived from an EMBL/GenBank/DDBJ whole genome shotgun (WGS) entry which is preliminary data.</text>
</comment>
<accession>A0ABP4F2X1</accession>
<evidence type="ECO:0000313" key="2">
    <source>
        <dbReference type="EMBL" id="GAA1153783.1"/>
    </source>
</evidence>
<dbReference type="RefSeq" id="WP_343908923.1">
    <property type="nucleotide sequence ID" value="NZ_BAAAJE010000019.1"/>
</dbReference>
<keyword evidence="1" id="KW-0732">Signal</keyword>
<keyword evidence="3" id="KW-1185">Reference proteome</keyword>